<evidence type="ECO:0000256" key="1">
    <source>
        <dbReference type="ARBA" id="ARBA00004236"/>
    </source>
</evidence>
<evidence type="ECO:0000256" key="2">
    <source>
        <dbReference type="ARBA" id="ARBA00022475"/>
    </source>
</evidence>
<evidence type="ECO:0000256" key="12">
    <source>
        <dbReference type="SAM" id="SignalP"/>
    </source>
</evidence>
<organism evidence="13 14">
    <name type="scientific">Vibrio hangzhouensis</name>
    <dbReference type="NCBI Taxonomy" id="462991"/>
    <lineage>
        <taxon>Bacteria</taxon>
        <taxon>Pseudomonadati</taxon>
        <taxon>Pseudomonadota</taxon>
        <taxon>Gammaproteobacteria</taxon>
        <taxon>Vibrionales</taxon>
        <taxon>Vibrionaceae</taxon>
        <taxon>Vibrio</taxon>
    </lineage>
</organism>
<dbReference type="PANTHER" id="PTHR16631">
    <property type="entry name" value="GLUCAN 1,3-BETA-GLUCOSIDASE"/>
    <property type="match status" value="1"/>
</dbReference>
<dbReference type="GO" id="GO:0042973">
    <property type="term" value="F:glucan endo-1,3-beta-D-glucosidase activity"/>
    <property type="evidence" value="ECO:0007669"/>
    <property type="project" value="TreeGrafter"/>
</dbReference>
<dbReference type="EMBL" id="FNVG01000018">
    <property type="protein sequence ID" value="SEG54115.1"/>
    <property type="molecule type" value="Genomic_DNA"/>
</dbReference>
<dbReference type="GO" id="GO:0071555">
    <property type="term" value="P:cell wall organization"/>
    <property type="evidence" value="ECO:0007669"/>
    <property type="project" value="UniProtKB-KW"/>
</dbReference>
<dbReference type="Gene3D" id="3.20.20.80">
    <property type="entry name" value="Glycosidases"/>
    <property type="match status" value="1"/>
</dbReference>
<keyword evidence="5" id="KW-0325">Glycoprotein</keyword>
<comment type="function">
    <text evidence="9">Glucanases play a role in cell expansion during growth, in cell-cell fusion during mating, and in spore release during sporulation. This enzyme may be involved in beta-glucan degradation. Active on laminarin and lichenan.</text>
</comment>
<dbReference type="PANTHER" id="PTHR16631:SF17">
    <property type="entry name" value="GLUCAN ENDO-1,3-BETA-GLUCOSIDASE BTGC"/>
    <property type="match status" value="1"/>
</dbReference>
<dbReference type="RefSeq" id="WP_208623280.1">
    <property type="nucleotide sequence ID" value="NZ_FNVG01000018.1"/>
</dbReference>
<keyword evidence="6" id="KW-0119">Carbohydrate metabolism</keyword>
<dbReference type="Gene3D" id="2.60.120.430">
    <property type="entry name" value="Galactose-binding lectin"/>
    <property type="match status" value="1"/>
</dbReference>
<dbReference type="GO" id="GO:0000272">
    <property type="term" value="P:polysaccharide catabolic process"/>
    <property type="evidence" value="ECO:0007669"/>
    <property type="project" value="UniProtKB-KW"/>
</dbReference>
<dbReference type="GO" id="GO:0005576">
    <property type="term" value="C:extracellular region"/>
    <property type="evidence" value="ECO:0007669"/>
    <property type="project" value="TreeGrafter"/>
</dbReference>
<name>A0A1H6B1B0_9VIBR</name>
<feature type="chain" id="PRO_5009293217" description="Endo-1,3-beta-glucanase btgC" evidence="12">
    <location>
        <begin position="23"/>
        <end position="802"/>
    </location>
</feature>
<keyword evidence="7" id="KW-0961">Cell wall biogenesis/degradation</keyword>
<reference evidence="14" key="1">
    <citation type="submission" date="2016-10" db="EMBL/GenBank/DDBJ databases">
        <authorList>
            <person name="Varghese N."/>
            <person name="Submissions S."/>
        </authorList>
    </citation>
    <scope>NUCLEOTIDE SEQUENCE [LARGE SCALE GENOMIC DNA]</scope>
    <source>
        <strain evidence="14">CGMCC 1.7062</strain>
    </source>
</reference>
<keyword evidence="4" id="KW-0472">Membrane</keyword>
<gene>
    <name evidence="13" type="ORF">SAMN04488244_11857</name>
</gene>
<dbReference type="SUPFAM" id="SSF51445">
    <property type="entry name" value="(Trans)glycosidases"/>
    <property type="match status" value="1"/>
</dbReference>
<evidence type="ECO:0000256" key="11">
    <source>
        <dbReference type="ARBA" id="ARBA00043078"/>
    </source>
</evidence>
<dbReference type="InterPro" id="IPR050732">
    <property type="entry name" value="Beta-glucan_modifiers"/>
</dbReference>
<evidence type="ECO:0000256" key="10">
    <source>
        <dbReference type="ARBA" id="ARBA00042373"/>
    </source>
</evidence>
<dbReference type="SUPFAM" id="SSF49785">
    <property type="entry name" value="Galactose-binding domain-like"/>
    <property type="match status" value="1"/>
</dbReference>
<protein>
    <recommendedName>
        <fullName evidence="11">Endo-1,3-beta-glucanase btgC</fullName>
    </recommendedName>
    <alternativeName>
        <fullName evidence="10">Laminarinase btgC</fullName>
    </alternativeName>
</protein>
<evidence type="ECO:0000313" key="14">
    <source>
        <dbReference type="Proteomes" id="UP000236721"/>
    </source>
</evidence>
<dbReference type="PROSITE" id="PS51257">
    <property type="entry name" value="PROKAR_LIPOPROTEIN"/>
    <property type="match status" value="1"/>
</dbReference>
<evidence type="ECO:0000256" key="9">
    <source>
        <dbReference type="ARBA" id="ARBA00037649"/>
    </source>
</evidence>
<evidence type="ECO:0000256" key="8">
    <source>
        <dbReference type="ARBA" id="ARBA00023326"/>
    </source>
</evidence>
<evidence type="ECO:0000256" key="7">
    <source>
        <dbReference type="ARBA" id="ARBA00023316"/>
    </source>
</evidence>
<dbReference type="AlphaFoldDB" id="A0A1H6B1B0"/>
<feature type="signal peptide" evidence="12">
    <location>
        <begin position="1"/>
        <end position="22"/>
    </location>
</feature>
<evidence type="ECO:0000313" key="13">
    <source>
        <dbReference type="EMBL" id="SEG54115.1"/>
    </source>
</evidence>
<accession>A0A1H6B1B0</accession>
<keyword evidence="8" id="KW-0624">Polysaccharide degradation</keyword>
<keyword evidence="14" id="KW-1185">Reference proteome</keyword>
<dbReference type="Proteomes" id="UP000236721">
    <property type="component" value="Unassembled WGS sequence"/>
</dbReference>
<comment type="subcellular location">
    <subcellularLocation>
        <location evidence="1">Cell membrane</location>
    </subcellularLocation>
</comment>
<evidence type="ECO:0000256" key="5">
    <source>
        <dbReference type="ARBA" id="ARBA00023180"/>
    </source>
</evidence>
<keyword evidence="2" id="KW-1003">Cell membrane</keyword>
<keyword evidence="12" id="KW-0732">Signal</keyword>
<evidence type="ECO:0000256" key="6">
    <source>
        <dbReference type="ARBA" id="ARBA00023277"/>
    </source>
</evidence>
<sequence>MRVTNRSFRLANVALVSAITLALVGCGGDNSSEEVVAPPPGGNDGGNEVTVVSVTPDYKMDLTSPVDFEGAVTEAPAINPDAGTFAGEVASFASKPLGTVLKTTKPVGAQPWAGTTLSDTKALDLSEELSQITIWVYAPEADIPVLLKVENANNGDEFAEVLVNTTQANQWEMLTFDFTNLNAGELNPDFVYNKKSIFFDFMSDASDKVFYWDNVRHEGKGLLDQPQPESFPVSDSGKPLLGNPEFQAISYGAWRTTERASGETVPSVEDQMEDMKILNAMGIKMVRTYNTQGFKGLDDVSNTENLLAAIHQLKQEDPSFEMYVMLGVWIDALNSWTGNTIDSATDSPNNALEMAKAKELALAYPDIVKVIAVGNEAMVDWAASYKVHPSIILNHVNDLQNWKLESEDTSDLWITTSDNWAVWAGQDANGNNNDQADLKALIQAVDYVSLHTYAHHDTYYHPTFSKEWKVPESEQGLTKKEQIASAMDKAFVHSLEQYAAAQQFVHSVDPTKPIHIGETGWSTVSTDLYGDGGTQAADEYKQKLFHDDMRDFSDDSGVSMFFFQAFDEPWKGGDDAGHSEKHFGLVDINCNVKYLAWDKVETLNSLSLTRDCAFTASYGGNEVALMDDVLPPPFAPVEQPPAEGEFKVLGSEAFANAYGWEGTAEASIDGGVLTVTPSPTGAQSWGWGAHIGDNVTRDFSGMTKMSFEIRGSTDAGKVLAEFGFGVGFQSDKGGQWSANHAVRFNEGVYTLTTEWQTIEVNVSDFGGEPEMTKVTQPFMVHGTTNEGLTDSDIQIRNVSWFE</sequence>
<dbReference type="InterPro" id="IPR008979">
    <property type="entry name" value="Galactose-bd-like_sf"/>
</dbReference>
<dbReference type="InterPro" id="IPR017853">
    <property type="entry name" value="GH"/>
</dbReference>
<proteinExistence type="predicted"/>
<dbReference type="GO" id="GO:0009986">
    <property type="term" value="C:cell surface"/>
    <property type="evidence" value="ECO:0007669"/>
    <property type="project" value="TreeGrafter"/>
</dbReference>
<evidence type="ECO:0000256" key="4">
    <source>
        <dbReference type="ARBA" id="ARBA00023136"/>
    </source>
</evidence>
<dbReference type="GO" id="GO:0005886">
    <property type="term" value="C:plasma membrane"/>
    <property type="evidence" value="ECO:0007669"/>
    <property type="project" value="UniProtKB-SubCell"/>
</dbReference>
<keyword evidence="3" id="KW-0378">Hydrolase</keyword>
<evidence type="ECO:0000256" key="3">
    <source>
        <dbReference type="ARBA" id="ARBA00022801"/>
    </source>
</evidence>